<feature type="domain" description="Isochorismatase-like" evidence="8">
    <location>
        <begin position="12"/>
        <end position="217"/>
    </location>
</feature>
<name>A0A0B1P6P7_UNCNE</name>
<dbReference type="CDD" id="cd01011">
    <property type="entry name" value="nicotinamidase"/>
    <property type="match status" value="1"/>
</dbReference>
<dbReference type="GO" id="GO:0008936">
    <property type="term" value="F:nicotinamidase activity"/>
    <property type="evidence" value="ECO:0007669"/>
    <property type="project" value="UniProtKB-EC"/>
</dbReference>
<evidence type="ECO:0000256" key="1">
    <source>
        <dbReference type="ARBA" id="ARBA00006336"/>
    </source>
</evidence>
<reference evidence="9 10" key="1">
    <citation type="journal article" date="2014" name="BMC Genomics">
        <title>Adaptive genomic structural variation in the grape powdery mildew pathogen, Erysiphe necator.</title>
        <authorList>
            <person name="Jones L."/>
            <person name="Riaz S."/>
            <person name="Morales-Cruz A."/>
            <person name="Amrine K.C."/>
            <person name="McGuire B."/>
            <person name="Gubler W.D."/>
            <person name="Walker M.A."/>
            <person name="Cantu D."/>
        </authorList>
    </citation>
    <scope>NUCLEOTIDE SEQUENCE [LARGE SCALE GENOMIC DNA]</scope>
    <source>
        <strain evidence="10">c</strain>
    </source>
</reference>
<dbReference type="SUPFAM" id="SSF52499">
    <property type="entry name" value="Isochorismatase-like hydrolases"/>
    <property type="match status" value="1"/>
</dbReference>
<dbReference type="HOGENOM" id="CLU_068979_13_0_1"/>
<keyword evidence="2" id="KW-0662">Pyridine nucleotide biosynthesis</keyword>
<dbReference type="Gene3D" id="3.40.50.850">
    <property type="entry name" value="Isochorismatase-like"/>
    <property type="match status" value="1"/>
</dbReference>
<proteinExistence type="inferred from homology"/>
<evidence type="ECO:0000313" key="10">
    <source>
        <dbReference type="Proteomes" id="UP000030854"/>
    </source>
</evidence>
<keyword evidence="3" id="KW-0479">Metal-binding</keyword>
<evidence type="ECO:0000313" key="9">
    <source>
        <dbReference type="EMBL" id="KHJ33938.1"/>
    </source>
</evidence>
<dbReference type="GO" id="GO:0019363">
    <property type="term" value="P:pyridine nucleotide biosynthetic process"/>
    <property type="evidence" value="ECO:0007669"/>
    <property type="project" value="UniProtKB-KW"/>
</dbReference>
<dbReference type="InterPro" id="IPR052347">
    <property type="entry name" value="Isochorismatase_Nicotinamidase"/>
</dbReference>
<dbReference type="Pfam" id="PF00857">
    <property type="entry name" value="Isochorismatase"/>
    <property type="match status" value="1"/>
</dbReference>
<evidence type="ECO:0000256" key="6">
    <source>
        <dbReference type="ARBA" id="ARBA00039017"/>
    </source>
</evidence>
<dbReference type="InterPro" id="IPR036380">
    <property type="entry name" value="Isochorismatase-like_sf"/>
</dbReference>
<evidence type="ECO:0000256" key="7">
    <source>
        <dbReference type="ARBA" id="ARBA00043224"/>
    </source>
</evidence>
<dbReference type="GO" id="GO:0046872">
    <property type="term" value="F:metal ion binding"/>
    <property type="evidence" value="ECO:0007669"/>
    <property type="project" value="UniProtKB-KW"/>
</dbReference>
<dbReference type="AlphaFoldDB" id="A0A0B1P6P7"/>
<accession>A0A0B1P6P7</accession>
<comment type="pathway">
    <text evidence="5">Cofactor biosynthesis; nicotinate biosynthesis; nicotinate from nicotinamide: step 1/1.</text>
</comment>
<evidence type="ECO:0000256" key="5">
    <source>
        <dbReference type="ARBA" id="ARBA00037900"/>
    </source>
</evidence>
<dbReference type="EMBL" id="JNVN01001137">
    <property type="protein sequence ID" value="KHJ33938.1"/>
    <property type="molecule type" value="Genomic_DNA"/>
</dbReference>
<dbReference type="PANTHER" id="PTHR11080:SF2">
    <property type="entry name" value="LD05707P"/>
    <property type="match status" value="1"/>
</dbReference>
<dbReference type="PANTHER" id="PTHR11080">
    <property type="entry name" value="PYRAZINAMIDASE/NICOTINAMIDASE"/>
    <property type="match status" value="1"/>
</dbReference>
<sequence>MAVTIPKFPSITALIIVDMQEDFCSYNGSLAIPNASEIIRIINKILDLPFAIKVASKDWHPTSHISFACNHVGKVPYTDTVNTKNIPKAEEKKIRLWPKHCVAGTLGAEFISELQASKIDMVIEKGTEENVEMYSVFYDVWGKDSGLSMILRELKVTDVWIVGVAFDYCVKETAIHSIQEGFNTVVLREATMATSPENWSLAEEELKNSGVKVLSIDDDDVHRVLAGSHLSF</sequence>
<comment type="similarity">
    <text evidence="1">Belongs to the isochorismatase family.</text>
</comment>
<dbReference type="OMA" id="DFVDSWP"/>
<evidence type="ECO:0000256" key="3">
    <source>
        <dbReference type="ARBA" id="ARBA00022723"/>
    </source>
</evidence>
<comment type="caution">
    <text evidence="9">The sequence shown here is derived from an EMBL/GenBank/DDBJ whole genome shotgun (WGS) entry which is preliminary data.</text>
</comment>
<gene>
    <name evidence="9" type="ORF">EV44_g3171</name>
</gene>
<dbReference type="Proteomes" id="UP000030854">
    <property type="component" value="Unassembled WGS sequence"/>
</dbReference>
<protein>
    <recommendedName>
        <fullName evidence="6">nicotinamidase</fullName>
        <ecNumber evidence="6">3.5.1.19</ecNumber>
    </recommendedName>
    <alternativeName>
        <fullName evidence="7">Nicotinamide deamidase</fullName>
    </alternativeName>
</protein>
<keyword evidence="4" id="KW-0378">Hydrolase</keyword>
<evidence type="ECO:0000259" key="8">
    <source>
        <dbReference type="Pfam" id="PF00857"/>
    </source>
</evidence>
<dbReference type="EC" id="3.5.1.19" evidence="6"/>
<organism evidence="9 10">
    <name type="scientific">Uncinula necator</name>
    <name type="common">Grape powdery mildew</name>
    <dbReference type="NCBI Taxonomy" id="52586"/>
    <lineage>
        <taxon>Eukaryota</taxon>
        <taxon>Fungi</taxon>
        <taxon>Dikarya</taxon>
        <taxon>Ascomycota</taxon>
        <taxon>Pezizomycotina</taxon>
        <taxon>Leotiomycetes</taxon>
        <taxon>Erysiphales</taxon>
        <taxon>Erysiphaceae</taxon>
        <taxon>Erysiphe</taxon>
    </lineage>
</organism>
<evidence type="ECO:0000256" key="4">
    <source>
        <dbReference type="ARBA" id="ARBA00022801"/>
    </source>
</evidence>
<dbReference type="InterPro" id="IPR000868">
    <property type="entry name" value="Isochorismatase-like_dom"/>
</dbReference>
<evidence type="ECO:0000256" key="2">
    <source>
        <dbReference type="ARBA" id="ARBA00022642"/>
    </source>
</evidence>
<dbReference type="STRING" id="52586.A0A0B1P6P7"/>
<keyword evidence="10" id="KW-1185">Reference proteome</keyword>